<feature type="transmembrane region" description="Helical" evidence="10">
    <location>
        <begin position="312"/>
        <end position="334"/>
    </location>
</feature>
<dbReference type="GO" id="GO:0015123">
    <property type="term" value="F:acetate transmembrane transporter activity"/>
    <property type="evidence" value="ECO:0007669"/>
    <property type="project" value="TreeGrafter"/>
</dbReference>
<feature type="transmembrane region" description="Helical" evidence="10">
    <location>
        <begin position="48"/>
        <end position="70"/>
    </location>
</feature>
<evidence type="ECO:0000256" key="7">
    <source>
        <dbReference type="ARBA" id="ARBA00022989"/>
    </source>
</evidence>
<proteinExistence type="inferred from homology"/>
<keyword evidence="4" id="KW-1003">Cell membrane</keyword>
<dbReference type="PROSITE" id="PS50283">
    <property type="entry name" value="NA_SOLUT_SYMP_3"/>
    <property type="match status" value="1"/>
</dbReference>
<evidence type="ECO:0000256" key="4">
    <source>
        <dbReference type="ARBA" id="ARBA00022475"/>
    </source>
</evidence>
<keyword evidence="5 10" id="KW-0812">Transmembrane</keyword>
<evidence type="ECO:0000313" key="12">
    <source>
        <dbReference type="Proteomes" id="UP000585638"/>
    </source>
</evidence>
<evidence type="ECO:0000256" key="10">
    <source>
        <dbReference type="SAM" id="Phobius"/>
    </source>
</evidence>
<feature type="transmembrane region" description="Helical" evidence="10">
    <location>
        <begin position="394"/>
        <end position="426"/>
    </location>
</feature>
<dbReference type="RefSeq" id="WP_184863332.1">
    <property type="nucleotide sequence ID" value="NZ_BAAAWY010000004.1"/>
</dbReference>
<comment type="similarity">
    <text evidence="2 9">Belongs to the sodium:solute symporter (SSF) (TC 2.A.21) family.</text>
</comment>
<dbReference type="Gene3D" id="1.20.1730.10">
    <property type="entry name" value="Sodium/glucose cotransporter"/>
    <property type="match status" value="1"/>
</dbReference>
<dbReference type="AlphaFoldDB" id="A0A7W9KHG8"/>
<keyword evidence="12" id="KW-1185">Reference proteome</keyword>
<feature type="transmembrane region" description="Helical" evidence="10">
    <location>
        <begin position="155"/>
        <end position="173"/>
    </location>
</feature>
<keyword evidence="8 10" id="KW-0472">Membrane</keyword>
<feature type="transmembrane region" description="Helical" evidence="10">
    <location>
        <begin position="6"/>
        <end position="23"/>
    </location>
</feature>
<gene>
    <name evidence="11" type="ORF">BJ998_003723</name>
</gene>
<protein>
    <submittedName>
        <fullName evidence="11">Na+(H+)/acetate symporter ActP</fullName>
    </submittedName>
</protein>
<keyword evidence="7 10" id="KW-1133">Transmembrane helix</keyword>
<feature type="transmembrane region" description="Helical" evidence="10">
    <location>
        <begin position="185"/>
        <end position="205"/>
    </location>
</feature>
<feature type="transmembrane region" description="Helical" evidence="10">
    <location>
        <begin position="462"/>
        <end position="484"/>
    </location>
</feature>
<comment type="caution">
    <text evidence="11">The sequence shown here is derived from an EMBL/GenBank/DDBJ whole genome shotgun (WGS) entry which is preliminary data.</text>
</comment>
<accession>A0A7W9KHG8</accession>
<dbReference type="GO" id="GO:0006847">
    <property type="term" value="P:plasma membrane acetate transport"/>
    <property type="evidence" value="ECO:0007669"/>
    <property type="project" value="TreeGrafter"/>
</dbReference>
<reference evidence="11 12" key="1">
    <citation type="submission" date="2020-08" db="EMBL/GenBank/DDBJ databases">
        <title>Sequencing the genomes of 1000 actinobacteria strains.</title>
        <authorList>
            <person name="Klenk H.-P."/>
        </authorList>
    </citation>
    <scope>NUCLEOTIDE SEQUENCE [LARGE SCALE GENOMIC DNA]</scope>
    <source>
        <strain evidence="11 12">DSM 43851</strain>
    </source>
</reference>
<name>A0A7W9KHG8_9PSEU</name>
<dbReference type="InterPro" id="IPR038377">
    <property type="entry name" value="Na/Glc_symporter_sf"/>
</dbReference>
<feature type="transmembrane region" description="Helical" evidence="10">
    <location>
        <begin position="491"/>
        <end position="514"/>
    </location>
</feature>
<dbReference type="CDD" id="cd11480">
    <property type="entry name" value="SLC5sbd_u4"/>
    <property type="match status" value="1"/>
</dbReference>
<evidence type="ECO:0000256" key="9">
    <source>
        <dbReference type="RuleBase" id="RU362091"/>
    </source>
</evidence>
<feature type="transmembrane region" description="Helical" evidence="10">
    <location>
        <begin position="526"/>
        <end position="544"/>
    </location>
</feature>
<evidence type="ECO:0000256" key="5">
    <source>
        <dbReference type="ARBA" id="ARBA00022692"/>
    </source>
</evidence>
<evidence type="ECO:0000256" key="3">
    <source>
        <dbReference type="ARBA" id="ARBA00022448"/>
    </source>
</evidence>
<dbReference type="GO" id="GO:0015293">
    <property type="term" value="F:symporter activity"/>
    <property type="evidence" value="ECO:0007669"/>
    <property type="project" value="UniProtKB-KW"/>
</dbReference>
<comment type="subcellular location">
    <subcellularLocation>
        <location evidence="1">Cell membrane</location>
        <topology evidence="1">Multi-pass membrane protein</topology>
    </subcellularLocation>
</comment>
<keyword evidence="3" id="KW-0813">Transport</keyword>
<organism evidence="11 12">
    <name type="scientific">Kutzneria kofuensis</name>
    <dbReference type="NCBI Taxonomy" id="103725"/>
    <lineage>
        <taxon>Bacteria</taxon>
        <taxon>Bacillati</taxon>
        <taxon>Actinomycetota</taxon>
        <taxon>Actinomycetes</taxon>
        <taxon>Pseudonocardiales</taxon>
        <taxon>Pseudonocardiaceae</taxon>
        <taxon>Kutzneria</taxon>
    </lineage>
</organism>
<evidence type="ECO:0000256" key="6">
    <source>
        <dbReference type="ARBA" id="ARBA00022847"/>
    </source>
</evidence>
<dbReference type="PANTHER" id="PTHR48086:SF6">
    <property type="entry name" value="CATION_ACETATE SYMPORTER ACTP"/>
    <property type="match status" value="1"/>
</dbReference>
<feature type="transmembrane region" description="Helical" evidence="10">
    <location>
        <begin position="438"/>
        <end position="456"/>
    </location>
</feature>
<dbReference type="GO" id="GO:0005886">
    <property type="term" value="C:plasma membrane"/>
    <property type="evidence" value="ECO:0007669"/>
    <property type="project" value="UniProtKB-SubCell"/>
</dbReference>
<evidence type="ECO:0000256" key="2">
    <source>
        <dbReference type="ARBA" id="ARBA00006434"/>
    </source>
</evidence>
<feature type="transmembrane region" description="Helical" evidence="10">
    <location>
        <begin position="76"/>
        <end position="97"/>
    </location>
</feature>
<keyword evidence="6" id="KW-0769">Symport</keyword>
<feature type="transmembrane region" description="Helical" evidence="10">
    <location>
        <begin position="346"/>
        <end position="369"/>
    </location>
</feature>
<evidence type="ECO:0000256" key="1">
    <source>
        <dbReference type="ARBA" id="ARBA00004651"/>
    </source>
</evidence>
<dbReference type="PANTHER" id="PTHR48086">
    <property type="entry name" value="SODIUM/PROLINE SYMPORTER-RELATED"/>
    <property type="match status" value="1"/>
</dbReference>
<dbReference type="InterPro" id="IPR001734">
    <property type="entry name" value="Na/solute_symporter"/>
</dbReference>
<evidence type="ECO:0000256" key="8">
    <source>
        <dbReference type="ARBA" id="ARBA00023136"/>
    </source>
</evidence>
<sequence length="607" mass="64500">MGINALACVSIAIIVLGTFYLGYHGSRSANTTRDFLVARRRVSVHQNAAAIAGEFLSAASFIGIVGLVLKNGPDELWYAIGFTAGYLALLLFVAAPLRRSGAYTLPDFVEARLGSRGLRGVAAVITVAIGYIYLIPQLQGAGLTLNSVLPWAPDWLGMVVVTVVVVVNVLSGGMRAITLVQAFQYWVKLFAIAVPAFVLCVVFAGGGPPDGQQSLAADGPPMFTRDTTVTLEQSVKLRVEHPVRLPAVHGWVNGQRVDGPAVWGVSRQDIGPKTQLTFSAGSAVPMVDGAVQSNADWLRPQSGGLPELFDTYSLIFATFLGILGLPHVLARFYTNPDGRSARRTTLHVLLLLGTFYLFPALLAALSRIYEPQLLVTGKTDAAVLLLPSAMVPGIVGQILGAVVAAGAFAAFMSTSSGLLVSLAGVVSTDVSRGRVRDFRWSTVLVVVAPLVGALLLRSNDVSLGVGMALAMAASTFCPVLMLGIWWRGLTWVGAGAGMVLGGTLVALALIGNIVSGYTGNWAPAVLQQPALITVPAAFITMIIVSKATHRRRPEDVNRIMLRLHAPDPLGFTRDRDVLRFGDGQTDGRHRRLAIRPRLRSRRSSSTA</sequence>
<feature type="transmembrane region" description="Helical" evidence="10">
    <location>
        <begin position="117"/>
        <end position="135"/>
    </location>
</feature>
<dbReference type="Proteomes" id="UP000585638">
    <property type="component" value="Unassembled WGS sequence"/>
</dbReference>
<dbReference type="InterPro" id="IPR050277">
    <property type="entry name" value="Sodium:Solute_Symporter"/>
</dbReference>
<dbReference type="Pfam" id="PF00474">
    <property type="entry name" value="SSF"/>
    <property type="match status" value="2"/>
</dbReference>
<dbReference type="EMBL" id="JACHIR010000001">
    <property type="protein sequence ID" value="MBB5892527.1"/>
    <property type="molecule type" value="Genomic_DNA"/>
</dbReference>
<evidence type="ECO:0000313" key="11">
    <source>
        <dbReference type="EMBL" id="MBB5892527.1"/>
    </source>
</evidence>